<dbReference type="PANTHER" id="PTHR43265:SF1">
    <property type="entry name" value="ESTERASE ESTD"/>
    <property type="match status" value="1"/>
</dbReference>
<dbReference type="Gene3D" id="3.40.50.1820">
    <property type="entry name" value="alpha/beta hydrolase"/>
    <property type="match status" value="1"/>
</dbReference>
<dbReference type="Pfam" id="PF12146">
    <property type="entry name" value="Hydrolase_4"/>
    <property type="match status" value="1"/>
</dbReference>
<dbReference type="SUPFAM" id="SSF53474">
    <property type="entry name" value="alpha/beta-Hydrolases"/>
    <property type="match status" value="1"/>
</dbReference>
<comment type="caution">
    <text evidence="3">The sequence shown here is derived from an EMBL/GenBank/DDBJ whole genome shotgun (WGS) entry which is preliminary data.</text>
</comment>
<organism evidence="3 4">
    <name type="scientific">Terrimonas rubra</name>
    <dbReference type="NCBI Taxonomy" id="1035890"/>
    <lineage>
        <taxon>Bacteria</taxon>
        <taxon>Pseudomonadati</taxon>
        <taxon>Bacteroidota</taxon>
        <taxon>Chitinophagia</taxon>
        <taxon>Chitinophagales</taxon>
        <taxon>Chitinophagaceae</taxon>
        <taxon>Terrimonas</taxon>
    </lineage>
</organism>
<protein>
    <submittedName>
        <fullName evidence="3">Alpha/beta hydrolase family protein</fullName>
        <ecNumber evidence="3">3.4.-.-</ecNumber>
    </submittedName>
</protein>
<keyword evidence="1" id="KW-0732">Signal</keyword>
<proteinExistence type="predicted"/>
<evidence type="ECO:0000259" key="2">
    <source>
        <dbReference type="Pfam" id="PF12146"/>
    </source>
</evidence>
<name>A0ABW6A0C1_9BACT</name>
<dbReference type="Proteomes" id="UP001597511">
    <property type="component" value="Unassembled WGS sequence"/>
</dbReference>
<dbReference type="InterPro" id="IPR029058">
    <property type="entry name" value="AB_hydrolase_fold"/>
</dbReference>
<feature type="chain" id="PRO_5045419729" evidence="1">
    <location>
        <begin position="21"/>
        <end position="474"/>
    </location>
</feature>
<keyword evidence="4" id="KW-1185">Reference proteome</keyword>
<feature type="signal peptide" evidence="1">
    <location>
        <begin position="1"/>
        <end position="20"/>
    </location>
</feature>
<dbReference type="InterPro" id="IPR022742">
    <property type="entry name" value="Hydrolase_4"/>
</dbReference>
<gene>
    <name evidence="3" type="ORF">ACFS6H_03365</name>
</gene>
<dbReference type="InterPro" id="IPR053145">
    <property type="entry name" value="AB_hydrolase_Est10"/>
</dbReference>
<dbReference type="RefSeq" id="WP_386095214.1">
    <property type="nucleotide sequence ID" value="NZ_JBHUOZ010000001.1"/>
</dbReference>
<evidence type="ECO:0000256" key="1">
    <source>
        <dbReference type="SAM" id="SignalP"/>
    </source>
</evidence>
<sequence length="474" mass="50717">MKKLLLTTFIILTTLAAALAQSPFTGTWAGKLEVGVSLRLVFHVKAAGDGTYTGTMDSPDQSAFGIPCDKVTVTGNTIAATLANGAINYTGTLENDTTIKGTFTQGQSVPLTLVKQTSPGTIKKLNRPQTPKPPFTYTSEDISYSNKDKSISYGATITIPTGKGPFPAALIISGSGAQTRDFDFADHKFYAVLADALTRAGYIVLRVDDRGTGKTTGSFANATTKDFADDASAGIDYLLSRPEVNKKKLGLIGHSEGGIVAPMVAANRKDIDFVILLAAPGVPVPDLMVQQNRAILSQQGMNEQNLEAYLQLYKALLLDGVNNAKLEDALTAGKKSMQQWLAKTDPAIVSSMGYNQAEAQEKMVSSLVQSFATSWGKYFFGYNPVPNLEKLHSKVLALNGSADIQVDATANLAAIQKALAKSKAKNVSVKTIPGVNHLFQTCKTCTLNEYGELEETFSPVALKEIIDWLNKSVK</sequence>
<feature type="domain" description="Serine aminopeptidase S33" evidence="2">
    <location>
        <begin position="188"/>
        <end position="438"/>
    </location>
</feature>
<dbReference type="PANTHER" id="PTHR43265">
    <property type="entry name" value="ESTERASE ESTD"/>
    <property type="match status" value="1"/>
</dbReference>
<keyword evidence="3" id="KW-0378">Hydrolase</keyword>
<dbReference type="GO" id="GO:0016787">
    <property type="term" value="F:hydrolase activity"/>
    <property type="evidence" value="ECO:0007669"/>
    <property type="project" value="UniProtKB-KW"/>
</dbReference>
<evidence type="ECO:0000313" key="3">
    <source>
        <dbReference type="EMBL" id="MFD2918734.1"/>
    </source>
</evidence>
<accession>A0ABW6A0C1</accession>
<evidence type="ECO:0000313" key="4">
    <source>
        <dbReference type="Proteomes" id="UP001597511"/>
    </source>
</evidence>
<reference evidence="4" key="1">
    <citation type="journal article" date="2019" name="Int. J. Syst. Evol. Microbiol.">
        <title>The Global Catalogue of Microorganisms (GCM) 10K type strain sequencing project: providing services to taxonomists for standard genome sequencing and annotation.</title>
        <authorList>
            <consortium name="The Broad Institute Genomics Platform"/>
            <consortium name="The Broad Institute Genome Sequencing Center for Infectious Disease"/>
            <person name="Wu L."/>
            <person name="Ma J."/>
        </authorList>
    </citation>
    <scope>NUCLEOTIDE SEQUENCE [LARGE SCALE GENOMIC DNA]</scope>
    <source>
        <strain evidence="4">KCTC 23299</strain>
    </source>
</reference>
<dbReference type="EMBL" id="JBHUOZ010000001">
    <property type="protein sequence ID" value="MFD2918734.1"/>
    <property type="molecule type" value="Genomic_DNA"/>
</dbReference>
<dbReference type="EC" id="3.4.-.-" evidence="3"/>